<protein>
    <submittedName>
        <fullName evidence="2">Uncharacterized protein</fullName>
    </submittedName>
</protein>
<feature type="transmembrane region" description="Helical" evidence="1">
    <location>
        <begin position="56"/>
        <end position="76"/>
    </location>
</feature>
<evidence type="ECO:0000256" key="1">
    <source>
        <dbReference type="SAM" id="Phobius"/>
    </source>
</evidence>
<evidence type="ECO:0000313" key="3">
    <source>
        <dbReference type="Proteomes" id="UP000319769"/>
    </source>
</evidence>
<organism evidence="2 3">
    <name type="scientific">Amycolatopsis acidicola</name>
    <dbReference type="NCBI Taxonomy" id="2596893"/>
    <lineage>
        <taxon>Bacteria</taxon>
        <taxon>Bacillati</taxon>
        <taxon>Actinomycetota</taxon>
        <taxon>Actinomycetes</taxon>
        <taxon>Pseudonocardiales</taxon>
        <taxon>Pseudonocardiaceae</taxon>
        <taxon>Amycolatopsis</taxon>
    </lineage>
</organism>
<proteinExistence type="predicted"/>
<dbReference type="OrthoDB" id="5192539at2"/>
<name>A0A5N0UVM8_9PSEU</name>
<keyword evidence="1" id="KW-0812">Transmembrane</keyword>
<dbReference type="EMBL" id="VMNW02000045">
    <property type="protein sequence ID" value="KAA9156977.1"/>
    <property type="molecule type" value="Genomic_DNA"/>
</dbReference>
<dbReference type="AlphaFoldDB" id="A0A5N0UVM8"/>
<evidence type="ECO:0000313" key="2">
    <source>
        <dbReference type="EMBL" id="KAA9156977.1"/>
    </source>
</evidence>
<keyword evidence="1" id="KW-0472">Membrane</keyword>
<keyword evidence="1" id="KW-1133">Transmembrane helix</keyword>
<keyword evidence="3" id="KW-1185">Reference proteome</keyword>
<dbReference type="Proteomes" id="UP000319769">
    <property type="component" value="Unassembled WGS sequence"/>
</dbReference>
<comment type="caution">
    <text evidence="2">The sequence shown here is derived from an EMBL/GenBank/DDBJ whole genome shotgun (WGS) entry which is preliminary data.</text>
</comment>
<reference evidence="2" key="1">
    <citation type="submission" date="2019-09" db="EMBL/GenBank/DDBJ databases">
        <authorList>
            <person name="Teo W.F.A."/>
            <person name="Duangmal K."/>
        </authorList>
    </citation>
    <scope>NUCLEOTIDE SEQUENCE [LARGE SCALE GENOMIC DNA]</scope>
    <source>
        <strain evidence="2">K81G1</strain>
    </source>
</reference>
<accession>A0A5N0UVM8</accession>
<gene>
    <name evidence="2" type="ORF">FPZ12_026285</name>
</gene>
<sequence length="82" mass="8802">MHVVVGLVILVFALHVLFVVLQANHGNGFVHGIYVTAKALVLGLGDVFTPDDAVLGVVMNYALAALIYAIVGHLIVRALRRR</sequence>